<feature type="non-terminal residue" evidence="1">
    <location>
        <position position="1"/>
    </location>
</feature>
<keyword evidence="2" id="KW-1185">Reference proteome</keyword>
<gene>
    <name evidence="1" type="ORF">FKW44_020817</name>
</gene>
<dbReference type="AlphaFoldDB" id="A0A7T8GQW9"/>
<dbReference type="Proteomes" id="UP000595437">
    <property type="component" value="Chromosome 15"/>
</dbReference>
<dbReference type="EMBL" id="CP045904">
    <property type="protein sequence ID" value="QQP35880.1"/>
    <property type="molecule type" value="Genomic_DNA"/>
</dbReference>
<proteinExistence type="predicted"/>
<reference evidence="2" key="1">
    <citation type="submission" date="2021-01" db="EMBL/GenBank/DDBJ databases">
        <title>Caligus Genome Assembly.</title>
        <authorList>
            <person name="Gallardo-Escarate C."/>
        </authorList>
    </citation>
    <scope>NUCLEOTIDE SEQUENCE [LARGE SCALE GENOMIC DNA]</scope>
</reference>
<organism evidence="1 2">
    <name type="scientific">Caligus rogercresseyi</name>
    <name type="common">Sea louse</name>
    <dbReference type="NCBI Taxonomy" id="217165"/>
    <lineage>
        <taxon>Eukaryota</taxon>
        <taxon>Metazoa</taxon>
        <taxon>Ecdysozoa</taxon>
        <taxon>Arthropoda</taxon>
        <taxon>Crustacea</taxon>
        <taxon>Multicrustacea</taxon>
        <taxon>Hexanauplia</taxon>
        <taxon>Copepoda</taxon>
        <taxon>Siphonostomatoida</taxon>
        <taxon>Caligidae</taxon>
        <taxon>Caligus</taxon>
    </lineage>
</organism>
<accession>A0A7T8GQW9</accession>
<protein>
    <submittedName>
        <fullName evidence="1">Uncharacterized protein</fullName>
    </submittedName>
</protein>
<evidence type="ECO:0000313" key="2">
    <source>
        <dbReference type="Proteomes" id="UP000595437"/>
    </source>
</evidence>
<name>A0A7T8GQW9_CALRO</name>
<sequence length="50" mass="5610">AEWGTLEKETNKTYPPNVDFLKAAIVNEWDKLSKSSSSTPTRPSDVVCRL</sequence>
<evidence type="ECO:0000313" key="1">
    <source>
        <dbReference type="EMBL" id="QQP35880.1"/>
    </source>
</evidence>